<dbReference type="VEuPathDB" id="VectorBase:RSAN_057464"/>
<dbReference type="InterPro" id="IPR017144">
    <property type="entry name" value="Xaa-Arg_dipeptidase"/>
</dbReference>
<comment type="similarity">
    <text evidence="1">Belongs to the peptidase M20A family.</text>
</comment>
<accession>A0A9D4T4E7</accession>
<dbReference type="PANTHER" id="PTHR30575">
    <property type="entry name" value="PEPTIDASE M20"/>
    <property type="match status" value="1"/>
</dbReference>
<dbReference type="PANTHER" id="PTHR30575:SF0">
    <property type="entry name" value="XAA-ARG DIPEPTIDASE"/>
    <property type="match status" value="1"/>
</dbReference>
<dbReference type="Gene3D" id="3.40.630.10">
    <property type="entry name" value="Zn peptidases"/>
    <property type="match status" value="2"/>
</dbReference>
<reference evidence="2" key="2">
    <citation type="submission" date="2021-09" db="EMBL/GenBank/DDBJ databases">
        <authorList>
            <person name="Jia N."/>
            <person name="Wang J."/>
            <person name="Shi W."/>
            <person name="Du L."/>
            <person name="Sun Y."/>
            <person name="Zhan W."/>
            <person name="Jiang J."/>
            <person name="Wang Q."/>
            <person name="Zhang B."/>
            <person name="Ji P."/>
            <person name="Sakyi L.B."/>
            <person name="Cui X."/>
            <person name="Yuan T."/>
            <person name="Jiang B."/>
            <person name="Yang W."/>
            <person name="Lam T.T.-Y."/>
            <person name="Chang Q."/>
            <person name="Ding S."/>
            <person name="Wang X."/>
            <person name="Zhu J."/>
            <person name="Ruan X."/>
            <person name="Zhao L."/>
            <person name="Wei J."/>
            <person name="Que T."/>
            <person name="Du C."/>
            <person name="Cheng J."/>
            <person name="Dai P."/>
            <person name="Han X."/>
            <person name="Huang E."/>
            <person name="Gao Y."/>
            <person name="Liu J."/>
            <person name="Shao H."/>
            <person name="Ye R."/>
            <person name="Li L."/>
            <person name="Wei W."/>
            <person name="Wang X."/>
            <person name="Wang C."/>
            <person name="Huo Q."/>
            <person name="Li W."/>
            <person name="Guo W."/>
            <person name="Chen H."/>
            <person name="Chen S."/>
            <person name="Zhou L."/>
            <person name="Zhou L."/>
            <person name="Ni X."/>
            <person name="Tian J."/>
            <person name="Zhou Y."/>
            <person name="Sheng Y."/>
            <person name="Liu T."/>
            <person name="Pan Y."/>
            <person name="Xia L."/>
            <person name="Li J."/>
            <person name="Zhao F."/>
            <person name="Cao W."/>
        </authorList>
    </citation>
    <scope>NUCLEOTIDE SEQUENCE</scope>
    <source>
        <strain evidence="2">Rsan-2018</strain>
        <tissue evidence="2">Larvae</tissue>
    </source>
</reference>
<dbReference type="Gene3D" id="3.30.70.360">
    <property type="match status" value="1"/>
</dbReference>
<sequence length="364" mass="39353">MAVNYSSLVLSVLEAKAKELRDVSKFLWENPETALRETKAHDKLCEFLEGQGFRVRRHYYMDTAFRAEYGAPGGTDGPTVAVMAEYDALPDIGHGCGHNLVAQGALGVAVAVKEVVNKVHDFKGKLTVTYTGKASHAAASPWDGVNAADAAVSAYLSLVLLRLRIKDTATLIEDCGQYPNIIAESSRLVCSVLTPDPEDELDDLQARAERCLDAAAHATGCKATIARGRRCKLFAHNDALVSSYRSHGKELGVHFVDMELTRPVPTGRACDSANVSQEVPMLLPEFAIGPVQASHSREFAKIAGSEIAQAPTRRVTQLLALTALDVFADPQLLPKARKDLKEWKAARQPPCTCPSGEDCSLKAN</sequence>
<dbReference type="GO" id="GO:0016805">
    <property type="term" value="F:dipeptidase activity"/>
    <property type="evidence" value="ECO:0007669"/>
    <property type="project" value="InterPro"/>
</dbReference>
<reference evidence="2" key="1">
    <citation type="journal article" date="2020" name="Cell">
        <title>Large-Scale Comparative Analyses of Tick Genomes Elucidate Their Genetic Diversity and Vector Capacities.</title>
        <authorList>
            <consortium name="Tick Genome and Microbiome Consortium (TIGMIC)"/>
            <person name="Jia N."/>
            <person name="Wang J."/>
            <person name="Shi W."/>
            <person name="Du L."/>
            <person name="Sun Y."/>
            <person name="Zhan W."/>
            <person name="Jiang J.F."/>
            <person name="Wang Q."/>
            <person name="Zhang B."/>
            <person name="Ji P."/>
            <person name="Bell-Sakyi L."/>
            <person name="Cui X.M."/>
            <person name="Yuan T.T."/>
            <person name="Jiang B.G."/>
            <person name="Yang W.F."/>
            <person name="Lam T.T."/>
            <person name="Chang Q.C."/>
            <person name="Ding S.J."/>
            <person name="Wang X.J."/>
            <person name="Zhu J.G."/>
            <person name="Ruan X.D."/>
            <person name="Zhao L."/>
            <person name="Wei J.T."/>
            <person name="Ye R.Z."/>
            <person name="Que T.C."/>
            <person name="Du C.H."/>
            <person name="Zhou Y.H."/>
            <person name="Cheng J.X."/>
            <person name="Dai P.F."/>
            <person name="Guo W.B."/>
            <person name="Han X.H."/>
            <person name="Huang E.J."/>
            <person name="Li L.F."/>
            <person name="Wei W."/>
            <person name="Gao Y.C."/>
            <person name="Liu J.Z."/>
            <person name="Shao H.Z."/>
            <person name="Wang X."/>
            <person name="Wang C.C."/>
            <person name="Yang T.C."/>
            <person name="Huo Q.B."/>
            <person name="Li W."/>
            <person name="Chen H.Y."/>
            <person name="Chen S.E."/>
            <person name="Zhou L.G."/>
            <person name="Ni X.B."/>
            <person name="Tian J.H."/>
            <person name="Sheng Y."/>
            <person name="Liu T."/>
            <person name="Pan Y.S."/>
            <person name="Xia L.Y."/>
            <person name="Li J."/>
            <person name="Zhao F."/>
            <person name="Cao W.C."/>
        </authorList>
    </citation>
    <scope>NUCLEOTIDE SEQUENCE</scope>
    <source>
        <strain evidence="2">Rsan-2018</strain>
    </source>
</reference>
<dbReference type="AlphaFoldDB" id="A0A9D4T4E7"/>
<dbReference type="PIRSF" id="PIRSF037226">
    <property type="entry name" value="Amidohydrolase_ACY1L2_prd"/>
    <property type="match status" value="1"/>
</dbReference>
<gene>
    <name evidence="2" type="ORF">HPB52_013639</name>
</gene>
<evidence type="ECO:0000313" key="2">
    <source>
        <dbReference type="EMBL" id="KAH7972586.1"/>
    </source>
</evidence>
<dbReference type="SUPFAM" id="SSF55031">
    <property type="entry name" value="Bacterial exopeptidase dimerisation domain"/>
    <property type="match status" value="1"/>
</dbReference>
<evidence type="ECO:0000256" key="1">
    <source>
        <dbReference type="PIRNR" id="PIRNR037226"/>
    </source>
</evidence>
<dbReference type="EMBL" id="JABSTV010001247">
    <property type="protein sequence ID" value="KAH7972586.1"/>
    <property type="molecule type" value="Genomic_DNA"/>
</dbReference>
<protein>
    <recommendedName>
        <fullName evidence="1">Peptidase M20 domain-containing protein 2</fullName>
    </recommendedName>
</protein>
<dbReference type="InterPro" id="IPR052030">
    <property type="entry name" value="Peptidase_M20/M20A_hydrolases"/>
</dbReference>
<dbReference type="SUPFAM" id="SSF53187">
    <property type="entry name" value="Zn-dependent exopeptidases"/>
    <property type="match status" value="1"/>
</dbReference>
<dbReference type="Proteomes" id="UP000821837">
    <property type="component" value="Chromosome 11"/>
</dbReference>
<comment type="caution">
    <text evidence="2">The sequence shown here is derived from an EMBL/GenBank/DDBJ whole genome shotgun (WGS) entry which is preliminary data.</text>
</comment>
<evidence type="ECO:0000313" key="3">
    <source>
        <dbReference type="Proteomes" id="UP000821837"/>
    </source>
</evidence>
<dbReference type="InterPro" id="IPR036264">
    <property type="entry name" value="Bact_exopeptidase_dim_dom"/>
</dbReference>
<organism evidence="2 3">
    <name type="scientific">Rhipicephalus sanguineus</name>
    <name type="common">Brown dog tick</name>
    <name type="synonym">Ixodes sanguineus</name>
    <dbReference type="NCBI Taxonomy" id="34632"/>
    <lineage>
        <taxon>Eukaryota</taxon>
        <taxon>Metazoa</taxon>
        <taxon>Ecdysozoa</taxon>
        <taxon>Arthropoda</taxon>
        <taxon>Chelicerata</taxon>
        <taxon>Arachnida</taxon>
        <taxon>Acari</taxon>
        <taxon>Parasitiformes</taxon>
        <taxon>Ixodida</taxon>
        <taxon>Ixodoidea</taxon>
        <taxon>Ixodidae</taxon>
        <taxon>Rhipicephalinae</taxon>
        <taxon>Rhipicephalus</taxon>
        <taxon>Rhipicephalus</taxon>
    </lineage>
</organism>
<name>A0A9D4T4E7_RHISA</name>
<proteinExistence type="inferred from homology"/>
<keyword evidence="3" id="KW-1185">Reference proteome</keyword>